<dbReference type="AlphaFoldDB" id="A0A8H3IYP7"/>
<feature type="compositionally biased region" description="Polar residues" evidence="1">
    <location>
        <begin position="106"/>
        <end position="119"/>
    </location>
</feature>
<organism evidence="2 3">
    <name type="scientific">Heterodermia speciosa</name>
    <dbReference type="NCBI Taxonomy" id="116794"/>
    <lineage>
        <taxon>Eukaryota</taxon>
        <taxon>Fungi</taxon>
        <taxon>Dikarya</taxon>
        <taxon>Ascomycota</taxon>
        <taxon>Pezizomycotina</taxon>
        <taxon>Lecanoromycetes</taxon>
        <taxon>OSLEUM clade</taxon>
        <taxon>Lecanoromycetidae</taxon>
        <taxon>Caliciales</taxon>
        <taxon>Physciaceae</taxon>
        <taxon>Heterodermia</taxon>
    </lineage>
</organism>
<keyword evidence="3" id="KW-1185">Reference proteome</keyword>
<dbReference type="Proteomes" id="UP000664521">
    <property type="component" value="Unassembled WGS sequence"/>
</dbReference>
<sequence>MASKNLRAAAWVAVERQSFGRPLNHDSSSGLVLVKQQTALDQFTARWWETVFESRSGSDGQMSFRQRRSRPVSDKDDYGETGLPQIEISQAPLPESLQKPGPVIQRSVSSEGSNDSSLDLEQDADHGHKETPYSAADDHTILDIVTYSLHITFEGEKVPSKYKNVTIHLSNLSNYEDIAAEAEGCVKEQLENKTLADKSVNFRHGECAIKCKKNDKPVGDEHTHGLSNHADWTHLCTVLTELWTSTGSPDIHLEIHREYFGLLIPRVSEGGFAKAKRNEIYYLMKTAFDGRKYLPQSDLSKVVSKDMVREIIAEDPSVPSMERESFIEMVWHRAPKLLTMCVLAPVQMSCLKLLLEKGRDDDTNPLKEEHRCHRECAQDFKALLDWYRGLNAATFLRPGDHHRFAKEIVLPIHYHPKPDDQTTSRAPGTGDTSEKEIESDEEESENSDKHKALCGSGAFSKVYRVRLDPAHHSLTKVSEFIASLQFCQELPIYQDNWGLGYLFAMLKTLSI</sequence>
<proteinExistence type="predicted"/>
<dbReference type="OrthoDB" id="248923at2759"/>
<dbReference type="EMBL" id="CAJPDS010000076">
    <property type="protein sequence ID" value="CAF9934580.1"/>
    <property type="molecule type" value="Genomic_DNA"/>
</dbReference>
<comment type="caution">
    <text evidence="2">The sequence shown here is derived from an EMBL/GenBank/DDBJ whole genome shotgun (WGS) entry which is preliminary data.</text>
</comment>
<feature type="region of interest" description="Disordered" evidence="1">
    <location>
        <begin position="414"/>
        <end position="451"/>
    </location>
</feature>
<accession>A0A8H3IYP7</accession>
<protein>
    <submittedName>
        <fullName evidence="2">Uncharacterized protein</fullName>
    </submittedName>
</protein>
<name>A0A8H3IYP7_9LECA</name>
<feature type="region of interest" description="Disordered" evidence="1">
    <location>
        <begin position="57"/>
        <end position="134"/>
    </location>
</feature>
<reference evidence="2" key="1">
    <citation type="submission" date="2021-03" db="EMBL/GenBank/DDBJ databases">
        <authorList>
            <person name="Tagirdzhanova G."/>
        </authorList>
    </citation>
    <scope>NUCLEOTIDE SEQUENCE</scope>
</reference>
<gene>
    <name evidence="2" type="ORF">HETSPECPRED_009274</name>
</gene>
<evidence type="ECO:0000256" key="1">
    <source>
        <dbReference type="SAM" id="MobiDB-lite"/>
    </source>
</evidence>
<evidence type="ECO:0000313" key="2">
    <source>
        <dbReference type="EMBL" id="CAF9934580.1"/>
    </source>
</evidence>
<feature type="compositionally biased region" description="Basic and acidic residues" evidence="1">
    <location>
        <begin position="123"/>
        <end position="134"/>
    </location>
</feature>
<evidence type="ECO:0000313" key="3">
    <source>
        <dbReference type="Proteomes" id="UP000664521"/>
    </source>
</evidence>